<evidence type="ECO:0000313" key="1">
    <source>
        <dbReference type="EMBL" id="GAG61925.1"/>
    </source>
</evidence>
<organism evidence="1">
    <name type="scientific">marine sediment metagenome</name>
    <dbReference type="NCBI Taxonomy" id="412755"/>
    <lineage>
        <taxon>unclassified sequences</taxon>
        <taxon>metagenomes</taxon>
        <taxon>ecological metagenomes</taxon>
    </lineage>
</organism>
<dbReference type="AlphaFoldDB" id="X0YZC6"/>
<proteinExistence type="predicted"/>
<name>X0YZC6_9ZZZZ</name>
<sequence>MSNETLEISEGTPYTHVVWLQMDSGSPNTLTDDKLLVIKNFAGHLTTEAFMLYKKVDGKVQKQFGKISWEAGAGETPSSTPPRFPLT</sequence>
<dbReference type="EMBL" id="BART01007696">
    <property type="protein sequence ID" value="GAG61925.1"/>
    <property type="molecule type" value="Genomic_DNA"/>
</dbReference>
<comment type="caution">
    <text evidence="1">The sequence shown here is derived from an EMBL/GenBank/DDBJ whole genome shotgun (WGS) entry which is preliminary data.</text>
</comment>
<accession>X0YZC6</accession>
<protein>
    <submittedName>
        <fullName evidence="1">Uncharacterized protein</fullName>
    </submittedName>
</protein>
<gene>
    <name evidence="1" type="ORF">S01H4_17467</name>
</gene>
<reference evidence="1" key="1">
    <citation type="journal article" date="2014" name="Front. Microbiol.">
        <title>High frequency of phylogenetically diverse reductive dehalogenase-homologous genes in deep subseafloor sedimentary metagenomes.</title>
        <authorList>
            <person name="Kawai M."/>
            <person name="Futagami T."/>
            <person name="Toyoda A."/>
            <person name="Takaki Y."/>
            <person name="Nishi S."/>
            <person name="Hori S."/>
            <person name="Arai W."/>
            <person name="Tsubouchi T."/>
            <person name="Morono Y."/>
            <person name="Uchiyama I."/>
            <person name="Ito T."/>
            <person name="Fujiyama A."/>
            <person name="Inagaki F."/>
            <person name="Takami H."/>
        </authorList>
    </citation>
    <scope>NUCLEOTIDE SEQUENCE</scope>
    <source>
        <strain evidence="1">Expedition CK06-06</strain>
    </source>
</reference>